<dbReference type="STRING" id="1408250.Q760_01630"/>
<accession>A0A0A0B3K9</accession>
<keyword evidence="1" id="KW-1133">Transmembrane helix</keyword>
<protein>
    <submittedName>
        <fullName evidence="2">Uncharacterized protein</fullName>
    </submittedName>
</protein>
<feature type="transmembrane region" description="Helical" evidence="1">
    <location>
        <begin position="6"/>
        <end position="26"/>
    </location>
</feature>
<proteinExistence type="predicted"/>
<comment type="caution">
    <text evidence="2">The sequence shown here is derived from an EMBL/GenBank/DDBJ whole genome shotgun (WGS) entry which is preliminary data.</text>
</comment>
<gene>
    <name evidence="2" type="ORF">Q760_01630</name>
</gene>
<evidence type="ECO:0000256" key="1">
    <source>
        <dbReference type="SAM" id="Phobius"/>
    </source>
</evidence>
<keyword evidence="3" id="KW-1185">Reference proteome</keyword>
<keyword evidence="1" id="KW-0472">Membrane</keyword>
<name>A0A0A0B3K9_9CELL</name>
<feature type="transmembrane region" description="Helical" evidence="1">
    <location>
        <begin position="38"/>
        <end position="62"/>
    </location>
</feature>
<dbReference type="AlphaFoldDB" id="A0A0A0B3K9"/>
<dbReference type="Proteomes" id="UP000029833">
    <property type="component" value="Unassembled WGS sequence"/>
</dbReference>
<dbReference type="EMBL" id="AXNT01000108">
    <property type="protein sequence ID" value="KGM01405.1"/>
    <property type="molecule type" value="Genomic_DNA"/>
</dbReference>
<organism evidence="2 3">
    <name type="scientific">Cellulomonas cellasea DSM 20118</name>
    <dbReference type="NCBI Taxonomy" id="1408250"/>
    <lineage>
        <taxon>Bacteria</taxon>
        <taxon>Bacillati</taxon>
        <taxon>Actinomycetota</taxon>
        <taxon>Actinomycetes</taxon>
        <taxon>Micrococcales</taxon>
        <taxon>Cellulomonadaceae</taxon>
        <taxon>Cellulomonas</taxon>
    </lineage>
</organism>
<reference evidence="2 3" key="1">
    <citation type="submission" date="2013-10" db="EMBL/GenBank/DDBJ databases">
        <authorList>
            <person name="Wang G."/>
            <person name="Zhuang W."/>
        </authorList>
    </citation>
    <scope>NUCLEOTIDE SEQUENCE [LARGE SCALE GENOMIC DNA]</scope>
    <source>
        <strain evidence="2 3">DSM 20118</strain>
    </source>
</reference>
<keyword evidence="1" id="KW-0812">Transmembrane</keyword>
<dbReference type="RefSeq" id="WP_052104290.1">
    <property type="nucleotide sequence ID" value="NZ_AXNT01000108.1"/>
</dbReference>
<evidence type="ECO:0000313" key="3">
    <source>
        <dbReference type="Proteomes" id="UP000029833"/>
    </source>
</evidence>
<evidence type="ECO:0000313" key="2">
    <source>
        <dbReference type="EMBL" id="KGM01405.1"/>
    </source>
</evidence>
<sequence>MLADLPSHAVVGHLVVIVAPIAALLPRVLAPGRPRGRAAAVGAGVLVLGTLVTTATTLVQAMEAVWSHHPGWS</sequence>